<dbReference type="Pfam" id="PF00224">
    <property type="entry name" value="PK"/>
    <property type="match status" value="1"/>
</dbReference>
<dbReference type="GO" id="GO:0016301">
    <property type="term" value="F:kinase activity"/>
    <property type="evidence" value="ECO:0007669"/>
    <property type="project" value="UniProtKB-KW"/>
</dbReference>
<evidence type="ECO:0000259" key="5">
    <source>
        <dbReference type="Pfam" id="PF00224"/>
    </source>
</evidence>
<evidence type="ECO:0000259" key="6">
    <source>
        <dbReference type="Pfam" id="PF02887"/>
    </source>
</evidence>
<keyword evidence="7" id="KW-0418">Kinase</keyword>
<dbReference type="InterPro" id="IPR015806">
    <property type="entry name" value="Pyrv_Knase_insert_dom_sf"/>
</dbReference>
<dbReference type="RefSeq" id="XP_011202953.2">
    <property type="nucleotide sequence ID" value="XM_011204651.2"/>
</dbReference>
<dbReference type="OrthoDB" id="8050074at2759"/>
<proteinExistence type="predicted"/>
<dbReference type="SUPFAM" id="SSF50800">
    <property type="entry name" value="PK beta-barrel domain-like"/>
    <property type="match status" value="1"/>
</dbReference>
<dbReference type="GeneID" id="105225963"/>
<name>A0A034W5P8_BACDO</name>
<evidence type="ECO:0000256" key="2">
    <source>
        <dbReference type="ARBA" id="ARBA00022679"/>
    </source>
</evidence>
<dbReference type="GO" id="GO:0030955">
    <property type="term" value="F:potassium ion binding"/>
    <property type="evidence" value="ECO:0007669"/>
    <property type="project" value="InterPro"/>
</dbReference>
<dbReference type="Pfam" id="PF02887">
    <property type="entry name" value="PK_C"/>
    <property type="match status" value="1"/>
</dbReference>
<comment type="cofactor">
    <cofactor evidence="1">
        <name>K(+)</name>
        <dbReference type="ChEBI" id="CHEBI:29103"/>
    </cofactor>
</comment>
<dbReference type="Gene3D" id="3.40.1380.20">
    <property type="entry name" value="Pyruvate kinase, C-terminal domain"/>
    <property type="match status" value="1"/>
</dbReference>
<dbReference type="InterPro" id="IPR011037">
    <property type="entry name" value="Pyrv_Knase-like_insert_dom_sf"/>
</dbReference>
<dbReference type="GO" id="GO:0004743">
    <property type="term" value="F:pyruvate kinase activity"/>
    <property type="evidence" value="ECO:0007669"/>
    <property type="project" value="InterPro"/>
</dbReference>
<feature type="domain" description="Pyruvate kinase C-terminal" evidence="6">
    <location>
        <begin position="482"/>
        <end position="584"/>
    </location>
</feature>
<dbReference type="KEGG" id="bdr:105225963"/>
<sequence length="653" mass="74602">MDDDELFKNICDKVRCTLLSADMEKLNYVREMQARLQHQSIFTNVLGTDKYVDEMDGDWIERVRSYSTEKSISDSLDGSESAELEHIMEEEELTAAKSEATEEQAGDVWQGYFKGFQILSEAQEGAIGDKKKCIELTCSDCDDTIINYLHAGISCFAVDLFYGTVVENQALILRVRESELKLSKEIGFPISSTIFAKLSPRLQYTGLMDPPDAEVVLNKGDELTLTSMREYSTHCSKSCVYVNAAFLFNDVNVFDYICIGSDIQVAVRRKDAHLRCTVEVGGKLSSRMPVLFPSRCTKFLVSMEELEDITFCKEVGINIIVSYIGGTEEYFENLQYALKTLGCDKMRIYARVVLNEVKGCDNDMDWMAENYDGFIIELSPSDMHPEKDILHLCPAGEAFIKHAYQLQKVIVLAPTLIANKRLIVDPAHYQHIFHYPDKYILPCDQSNSAFYFFYLQDSISELLIEEALSKQPYCDRSLTGSDTLARSVACASYEMQAPVIFVCSLTGRMAAKISHFRPRALIIFITRMKSAETFISMHHNVRFLYYNGITEENYYCSLYKHLLFGLLYAESQHLIKNNDNVMFVYRETASIRLPNKYVTYKFHARHFPQHLDKILFSKFPEGFFKNLSTQDVKDTKEVDSVSSTSSDILIKRV</sequence>
<evidence type="ECO:0000313" key="7">
    <source>
        <dbReference type="EMBL" id="JAC50044.1"/>
    </source>
</evidence>
<dbReference type="Gene3D" id="3.20.20.60">
    <property type="entry name" value="Phosphoenolpyruvate-binding domains"/>
    <property type="match status" value="1"/>
</dbReference>
<feature type="domain" description="Pyruvate kinase barrel" evidence="5">
    <location>
        <begin position="139"/>
        <end position="415"/>
    </location>
</feature>
<dbReference type="Gene3D" id="2.40.33.10">
    <property type="entry name" value="PK beta-barrel domain-like"/>
    <property type="match status" value="1"/>
</dbReference>
<evidence type="ECO:0000256" key="3">
    <source>
        <dbReference type="ARBA" id="ARBA00022723"/>
    </source>
</evidence>
<protein>
    <submittedName>
        <fullName evidence="7">Pyruvate kinase</fullName>
    </submittedName>
</protein>
<organism evidence="7">
    <name type="scientific">Bactrocera dorsalis</name>
    <name type="common">Oriental fruit fly</name>
    <name type="synonym">Dacus dorsalis</name>
    <dbReference type="NCBI Taxonomy" id="27457"/>
    <lineage>
        <taxon>Eukaryota</taxon>
        <taxon>Metazoa</taxon>
        <taxon>Ecdysozoa</taxon>
        <taxon>Arthropoda</taxon>
        <taxon>Hexapoda</taxon>
        <taxon>Insecta</taxon>
        <taxon>Pterygota</taxon>
        <taxon>Neoptera</taxon>
        <taxon>Endopterygota</taxon>
        <taxon>Diptera</taxon>
        <taxon>Brachycera</taxon>
        <taxon>Muscomorpha</taxon>
        <taxon>Tephritoidea</taxon>
        <taxon>Tephritidae</taxon>
        <taxon>Bactrocera</taxon>
        <taxon>Bactrocera</taxon>
    </lineage>
</organism>
<dbReference type="InterPro" id="IPR015793">
    <property type="entry name" value="Pyrv_Knase_brl"/>
</dbReference>
<dbReference type="PANTHER" id="PTHR11817">
    <property type="entry name" value="PYRUVATE KINASE"/>
    <property type="match status" value="1"/>
</dbReference>
<keyword evidence="2" id="KW-0808">Transferase</keyword>
<gene>
    <name evidence="7" type="primary">KPYK</name>
</gene>
<keyword evidence="4" id="KW-0460">Magnesium</keyword>
<reference evidence="7" key="1">
    <citation type="journal article" date="2014" name="BMC Genomics">
        <title>Characterizing the developmental transcriptome of the oriental fruit fly, Bactrocera dorsalis (Diptera: Tephritidae) through comparative genomic analysis with Drosophila melanogaster utilizing modENCODE datasets.</title>
        <authorList>
            <person name="Geib S.M."/>
            <person name="Calla B."/>
            <person name="Hall B."/>
            <person name="Hou S."/>
            <person name="Manoukis N.C."/>
        </authorList>
    </citation>
    <scope>NUCLEOTIDE SEQUENCE</scope>
    <source>
        <strain evidence="7">Punador</strain>
    </source>
</reference>
<dbReference type="InterPro" id="IPR040442">
    <property type="entry name" value="Pyrv_kinase-like_dom_sf"/>
</dbReference>
<dbReference type="SUPFAM" id="SSF52935">
    <property type="entry name" value="PK C-terminal domain-like"/>
    <property type="match status" value="1"/>
</dbReference>
<dbReference type="InterPro" id="IPR036918">
    <property type="entry name" value="Pyrv_Knase_C_sf"/>
</dbReference>
<evidence type="ECO:0000256" key="1">
    <source>
        <dbReference type="ARBA" id="ARBA00001958"/>
    </source>
</evidence>
<dbReference type="InterPro" id="IPR015795">
    <property type="entry name" value="Pyrv_Knase_C"/>
</dbReference>
<dbReference type="AlphaFoldDB" id="A0A034W5P8"/>
<keyword evidence="3" id="KW-0479">Metal-binding</keyword>
<dbReference type="GO" id="GO:0000287">
    <property type="term" value="F:magnesium ion binding"/>
    <property type="evidence" value="ECO:0007669"/>
    <property type="project" value="InterPro"/>
</dbReference>
<dbReference type="InterPro" id="IPR001697">
    <property type="entry name" value="Pyr_Knase"/>
</dbReference>
<dbReference type="EMBL" id="GAKP01008908">
    <property type="protein sequence ID" value="JAC50044.1"/>
    <property type="molecule type" value="Transcribed_RNA"/>
</dbReference>
<keyword evidence="7" id="KW-0670">Pyruvate</keyword>
<evidence type="ECO:0000256" key="4">
    <source>
        <dbReference type="ARBA" id="ARBA00022842"/>
    </source>
</evidence>
<accession>A0A034W5P8</accession>